<feature type="transmembrane region" description="Helical" evidence="1">
    <location>
        <begin position="12"/>
        <end position="32"/>
    </location>
</feature>
<keyword evidence="1" id="KW-1133">Transmembrane helix</keyword>
<evidence type="ECO:0000313" key="2">
    <source>
        <dbReference type="EMBL" id="KZE37309.1"/>
    </source>
</evidence>
<proteinExistence type="predicted"/>
<sequence>MGFLLRIRFFFFWIRIIILVFSSRLGWVFGLGSGLIHQHFNKVGSDMTYFSVDDLVVFQGEFCIAADQLPETEAQSILQAA</sequence>
<protein>
    <submittedName>
        <fullName evidence="2">Uncharacterized protein</fullName>
    </submittedName>
</protein>
<name>A0A165GQU0_9BACL</name>
<evidence type="ECO:0000313" key="3">
    <source>
        <dbReference type="Proteomes" id="UP000076490"/>
    </source>
</evidence>
<dbReference type="EMBL" id="LQNT01000011">
    <property type="protein sequence ID" value="KZE37309.1"/>
    <property type="molecule type" value="Genomic_DNA"/>
</dbReference>
<evidence type="ECO:0000256" key="1">
    <source>
        <dbReference type="SAM" id="Phobius"/>
    </source>
</evidence>
<comment type="caution">
    <text evidence="2">The sequence shown here is derived from an EMBL/GenBank/DDBJ whole genome shotgun (WGS) entry which is preliminary data.</text>
</comment>
<reference evidence="2 3" key="1">
    <citation type="submission" date="2016-01" db="EMBL/GenBank/DDBJ databases">
        <title>Whole genome sequencing of Bhargavaea cecembensis T14.</title>
        <authorList>
            <person name="Hong K.W."/>
        </authorList>
    </citation>
    <scope>NUCLEOTIDE SEQUENCE [LARGE SCALE GENOMIC DNA]</scope>
    <source>
        <strain evidence="2 3">T14</strain>
    </source>
</reference>
<keyword evidence="1" id="KW-0812">Transmembrane</keyword>
<dbReference type="AlphaFoldDB" id="A0A165GQU0"/>
<accession>A0A165GQU0</accession>
<gene>
    <name evidence="2" type="ORF">AV656_12125</name>
</gene>
<organism evidence="2 3">
    <name type="scientific">Bhargavaea cecembensis</name>
    <dbReference type="NCBI Taxonomy" id="394098"/>
    <lineage>
        <taxon>Bacteria</taxon>
        <taxon>Bacillati</taxon>
        <taxon>Bacillota</taxon>
        <taxon>Bacilli</taxon>
        <taxon>Bacillales</taxon>
        <taxon>Caryophanaceae</taxon>
        <taxon>Bhargavaea</taxon>
    </lineage>
</organism>
<keyword evidence="1" id="KW-0472">Membrane</keyword>
<dbReference type="Proteomes" id="UP000076490">
    <property type="component" value="Unassembled WGS sequence"/>
</dbReference>